<feature type="chain" id="PRO_5037484659" evidence="1">
    <location>
        <begin position="20"/>
        <end position="110"/>
    </location>
</feature>
<comment type="caution">
    <text evidence="2">The sequence shown here is derived from an EMBL/GenBank/DDBJ whole genome shotgun (WGS) entry which is preliminary data.</text>
</comment>
<evidence type="ECO:0000256" key="1">
    <source>
        <dbReference type="SAM" id="SignalP"/>
    </source>
</evidence>
<organism evidence="2 3">
    <name type="scientific">Mucilaginibacter segetis</name>
    <dbReference type="NCBI Taxonomy" id="2793071"/>
    <lineage>
        <taxon>Bacteria</taxon>
        <taxon>Pseudomonadati</taxon>
        <taxon>Bacteroidota</taxon>
        <taxon>Sphingobacteriia</taxon>
        <taxon>Sphingobacteriales</taxon>
        <taxon>Sphingobacteriaceae</taxon>
        <taxon>Mucilaginibacter</taxon>
    </lineage>
</organism>
<sequence>MKKAILTIALLACAAVTFGQTTKEKAKPDTSKYQPDPKRVYQIGLTGDQLSSLMGTSQEGVIPYLKKIKLPMDKLDDAQVYFQTIQTAVATQFRKQYVADSLSAVKPLAH</sequence>
<dbReference type="AlphaFoldDB" id="A0A934PSW1"/>
<keyword evidence="3" id="KW-1185">Reference proteome</keyword>
<evidence type="ECO:0000313" key="3">
    <source>
        <dbReference type="Proteomes" id="UP000613193"/>
    </source>
</evidence>
<dbReference type="RefSeq" id="WP_200064571.1">
    <property type="nucleotide sequence ID" value="NZ_JAEHFW010000001.1"/>
</dbReference>
<dbReference type="EMBL" id="JAEHFW010000001">
    <property type="protein sequence ID" value="MBK0378581.1"/>
    <property type="molecule type" value="Genomic_DNA"/>
</dbReference>
<name>A0A934PSW1_9SPHI</name>
<dbReference type="Proteomes" id="UP000613193">
    <property type="component" value="Unassembled WGS sequence"/>
</dbReference>
<evidence type="ECO:0000313" key="2">
    <source>
        <dbReference type="EMBL" id="MBK0378581.1"/>
    </source>
</evidence>
<keyword evidence="1" id="KW-0732">Signal</keyword>
<gene>
    <name evidence="2" type="ORF">I5M19_04650</name>
</gene>
<accession>A0A934PSW1</accession>
<feature type="signal peptide" evidence="1">
    <location>
        <begin position="1"/>
        <end position="19"/>
    </location>
</feature>
<reference evidence="2" key="1">
    <citation type="submission" date="2020-12" db="EMBL/GenBank/DDBJ databases">
        <title>Bacterial novel species Mucilaginibacter sp. SD-g isolated from soil.</title>
        <authorList>
            <person name="Jung H.-Y."/>
        </authorList>
    </citation>
    <scope>NUCLEOTIDE SEQUENCE</scope>
    <source>
        <strain evidence="2">SD-g</strain>
    </source>
</reference>
<protein>
    <submittedName>
        <fullName evidence="2">Uncharacterized protein</fullName>
    </submittedName>
</protein>
<proteinExistence type="predicted"/>